<protein>
    <submittedName>
        <fullName evidence="2">Uncharacterized protein</fullName>
    </submittedName>
</protein>
<dbReference type="Proteomes" id="UP000036834">
    <property type="component" value="Unassembled WGS sequence"/>
</dbReference>
<keyword evidence="4" id="KW-1185">Reference proteome</keyword>
<name>A0A0K9YW37_9BACL</name>
<gene>
    <name evidence="2" type="ORF">ADS79_14055</name>
    <name evidence="1" type="ORF">BRE01_62560</name>
</gene>
<evidence type="ECO:0000313" key="2">
    <source>
        <dbReference type="EMBL" id="KNB72944.1"/>
    </source>
</evidence>
<dbReference type="EMBL" id="BJON01000031">
    <property type="protein sequence ID" value="GED72554.1"/>
    <property type="molecule type" value="Genomic_DNA"/>
</dbReference>
<sequence>MSNWYLWDEREGDETKCQHCSKGINGSKYYILSNQLGNQGEMVTVGAGCVKKFTGRTIKEIKTDTNKAIEASI</sequence>
<dbReference type="STRING" id="54915.ADS79_14055"/>
<dbReference type="PATRIC" id="fig|54915.3.peg.1830"/>
<dbReference type="EMBL" id="LGIQ01000007">
    <property type="protein sequence ID" value="KNB72944.1"/>
    <property type="molecule type" value="Genomic_DNA"/>
</dbReference>
<dbReference type="AlphaFoldDB" id="A0A0K9YW37"/>
<comment type="caution">
    <text evidence="2">The sequence shown here is derived from an EMBL/GenBank/DDBJ whole genome shotgun (WGS) entry which is preliminary data.</text>
</comment>
<evidence type="ECO:0000313" key="1">
    <source>
        <dbReference type="EMBL" id="GED72554.1"/>
    </source>
</evidence>
<reference evidence="3" key="1">
    <citation type="submission" date="2015-07" db="EMBL/GenBank/DDBJ databases">
        <title>Genome sequencing project for genomic taxonomy and phylogenomics of Bacillus-like bacteria.</title>
        <authorList>
            <person name="Liu B."/>
            <person name="Wang J."/>
            <person name="Zhu Y."/>
            <person name="Liu G."/>
            <person name="Chen Q."/>
            <person name="Chen Z."/>
            <person name="Lan J."/>
            <person name="Che J."/>
            <person name="Ge C."/>
            <person name="Shi H."/>
            <person name="Pan Z."/>
            <person name="Liu X."/>
        </authorList>
    </citation>
    <scope>NUCLEOTIDE SEQUENCE [LARGE SCALE GENOMIC DNA]</scope>
    <source>
        <strain evidence="3">DSM 9887</strain>
    </source>
</reference>
<organism evidence="2 3">
    <name type="scientific">Brevibacillus reuszeri</name>
    <dbReference type="NCBI Taxonomy" id="54915"/>
    <lineage>
        <taxon>Bacteria</taxon>
        <taxon>Bacillati</taxon>
        <taxon>Bacillota</taxon>
        <taxon>Bacilli</taxon>
        <taxon>Bacillales</taxon>
        <taxon>Paenibacillaceae</taxon>
        <taxon>Brevibacillus</taxon>
    </lineage>
</organism>
<evidence type="ECO:0000313" key="3">
    <source>
        <dbReference type="Proteomes" id="UP000036834"/>
    </source>
</evidence>
<reference evidence="1 4" key="3">
    <citation type="submission" date="2019-06" db="EMBL/GenBank/DDBJ databases">
        <title>Whole genome shotgun sequence of Brevibacillus reuszeri NBRC 15719.</title>
        <authorList>
            <person name="Hosoyama A."/>
            <person name="Uohara A."/>
            <person name="Ohji S."/>
            <person name="Ichikawa N."/>
        </authorList>
    </citation>
    <scope>NUCLEOTIDE SEQUENCE [LARGE SCALE GENOMIC DNA]</scope>
    <source>
        <strain evidence="1 4">NBRC 15719</strain>
    </source>
</reference>
<evidence type="ECO:0000313" key="4">
    <source>
        <dbReference type="Proteomes" id="UP000319578"/>
    </source>
</evidence>
<accession>A0A0K9YW37</accession>
<dbReference type="Proteomes" id="UP000319578">
    <property type="component" value="Unassembled WGS sequence"/>
</dbReference>
<proteinExistence type="predicted"/>
<dbReference type="RefSeq" id="WP_049738994.1">
    <property type="nucleotide sequence ID" value="NZ_BJON01000031.1"/>
</dbReference>
<reference evidence="2" key="2">
    <citation type="submission" date="2015-07" db="EMBL/GenBank/DDBJ databases">
        <title>MeaNS - Measles Nucleotide Surveillance Program.</title>
        <authorList>
            <person name="Tran T."/>
            <person name="Druce J."/>
        </authorList>
    </citation>
    <scope>NUCLEOTIDE SEQUENCE</scope>
    <source>
        <strain evidence="2">DSM 9887</strain>
    </source>
</reference>